<dbReference type="RefSeq" id="WP_243803308.1">
    <property type="nucleotide sequence ID" value="NZ_CP094672.1"/>
</dbReference>
<keyword evidence="2" id="KW-1185">Reference proteome</keyword>
<protein>
    <submittedName>
        <fullName evidence="1">Antitoxin VbhA family protein</fullName>
    </submittedName>
</protein>
<dbReference type="CDD" id="cd11586">
    <property type="entry name" value="VbhA_like"/>
    <property type="match status" value="1"/>
</dbReference>
<dbReference type="InterPro" id="IPR033788">
    <property type="entry name" value="VbhA-like"/>
</dbReference>
<accession>A0ABY4D563</accession>
<gene>
    <name evidence="1" type="ORF">MTX78_24360</name>
</gene>
<evidence type="ECO:0000313" key="1">
    <source>
        <dbReference type="EMBL" id="UOG77482.1"/>
    </source>
</evidence>
<sequence>MMHHTWLANERQFLVDYSFAAFERQGGVITPSMRQLYARYVRGELSLTGLLNEVEARAEQVKVQAAHVFLFL</sequence>
<dbReference type="EMBL" id="CP094672">
    <property type="protein sequence ID" value="UOG77482.1"/>
    <property type="molecule type" value="Genomic_DNA"/>
</dbReference>
<evidence type="ECO:0000313" key="2">
    <source>
        <dbReference type="Proteomes" id="UP000831113"/>
    </source>
</evidence>
<keyword evidence="1" id="KW-0614">Plasmid</keyword>
<name>A0ABY4D563_9BACT</name>
<reference evidence="1 2" key="1">
    <citation type="submission" date="2022-03" db="EMBL/GenBank/DDBJ databases">
        <title>Hymenobactersp. isolated from the air.</title>
        <authorList>
            <person name="Won M."/>
            <person name="Kwon S.-W."/>
        </authorList>
    </citation>
    <scope>NUCLEOTIDE SEQUENCE [LARGE SCALE GENOMIC DNA]</scope>
    <source>
        <strain evidence="1 2">KACC 21982</strain>
        <plasmid evidence="1 2">unnamed3</plasmid>
    </source>
</reference>
<geneLocation type="plasmid" evidence="1 2">
    <name>unnamed3</name>
</geneLocation>
<dbReference type="Proteomes" id="UP000831113">
    <property type="component" value="Plasmid unnamed3"/>
</dbReference>
<proteinExistence type="predicted"/>
<organism evidence="1 2">
    <name type="scientific">Hymenobacter tibetensis</name>
    <dbReference type="NCBI Taxonomy" id="497967"/>
    <lineage>
        <taxon>Bacteria</taxon>
        <taxon>Pseudomonadati</taxon>
        <taxon>Bacteroidota</taxon>
        <taxon>Cytophagia</taxon>
        <taxon>Cytophagales</taxon>
        <taxon>Hymenobacteraceae</taxon>
        <taxon>Hymenobacter</taxon>
    </lineage>
</organism>